<dbReference type="RefSeq" id="WP_086403538.1">
    <property type="nucleotide sequence ID" value="NZ_MOOS01000002.1"/>
</dbReference>
<protein>
    <submittedName>
        <fullName evidence="1">Uncharacterized protein</fullName>
    </submittedName>
</protein>
<comment type="caution">
    <text evidence="1">The sequence shown here is derived from an EMBL/GenBank/DDBJ whole genome shotgun (WGS) entry which is preliminary data.</text>
</comment>
<reference evidence="1 2" key="1">
    <citation type="submission" date="2016-10" db="EMBL/GenBank/DDBJ databases">
        <title>Comparative genomics of Bacillus thuringiensis reveals a path to pathogens against multiple invertebrate hosts.</title>
        <authorList>
            <person name="Zheng J."/>
            <person name="Gao Q."/>
            <person name="Liu H."/>
            <person name="Peng D."/>
            <person name="Ruan L."/>
            <person name="Sun M."/>
        </authorList>
    </citation>
    <scope>NUCLEOTIDE SEQUENCE [LARGE SCALE GENOMIC DNA]</scope>
    <source>
        <strain evidence="1">BGSC 4CF1</strain>
    </source>
</reference>
<evidence type="ECO:0000313" key="1">
    <source>
        <dbReference type="EMBL" id="OUB78430.1"/>
    </source>
</evidence>
<evidence type="ECO:0000313" key="2">
    <source>
        <dbReference type="Proteomes" id="UP000194853"/>
    </source>
</evidence>
<dbReference type="EMBL" id="MOOS01000002">
    <property type="protein sequence ID" value="OUB78430.1"/>
    <property type="molecule type" value="Genomic_DNA"/>
</dbReference>
<accession>A0A9X6MJ80</accession>
<organism evidence="1 2">
    <name type="scientific">Bacillus thuringiensis subsp. jegathesan</name>
    <dbReference type="NCBI Taxonomy" id="56955"/>
    <lineage>
        <taxon>Bacteria</taxon>
        <taxon>Bacillati</taxon>
        <taxon>Bacillota</taxon>
        <taxon>Bacilli</taxon>
        <taxon>Bacillales</taxon>
        <taxon>Bacillaceae</taxon>
        <taxon>Bacillus</taxon>
        <taxon>Bacillus cereus group</taxon>
    </lineage>
</organism>
<dbReference type="AlphaFoldDB" id="A0A9X6MJ80"/>
<name>A0A9X6MJ80_BACTJ</name>
<dbReference type="Proteomes" id="UP000194853">
    <property type="component" value="Unassembled WGS sequence"/>
</dbReference>
<proteinExistence type="predicted"/>
<sequence>MEKARVQVRQKVANTNWDDCPIIMDFTIDNLPKNYIERNEKINKIIEPLADVYESQLRWNYYNSFQGNYVGKA</sequence>
<gene>
    <name evidence="1" type="ORF">BK750_00130</name>
</gene>